<dbReference type="KEGG" id="eac:EAL2_c20950"/>
<dbReference type="SFLD" id="SFLDG01129">
    <property type="entry name" value="C1.5:_HAD__Beta-PGM__Phosphata"/>
    <property type="match status" value="1"/>
</dbReference>
<evidence type="ECO:0000256" key="9">
    <source>
        <dbReference type="ARBA" id="ARBA00044991"/>
    </source>
</evidence>
<protein>
    <recommendedName>
        <fullName evidence="9">Beta-phosphoglucomutase</fullName>
        <ecNumber evidence="8">5.4.2.6</ecNumber>
    </recommendedName>
</protein>
<evidence type="ECO:0000256" key="5">
    <source>
        <dbReference type="ARBA" id="ARBA00023235"/>
    </source>
</evidence>
<dbReference type="AlphaFoldDB" id="W8U944"/>
<feature type="active site" description="Nucleophile" evidence="10">
    <location>
        <position position="8"/>
    </location>
</feature>
<dbReference type="EC" id="5.4.2.6" evidence="8"/>
<comment type="similarity">
    <text evidence="1">Belongs to the HAD-like hydrolase superfamily. CbbY/CbbZ/Gph/YieH family.</text>
</comment>
<evidence type="ECO:0000256" key="8">
    <source>
        <dbReference type="ARBA" id="ARBA00044968"/>
    </source>
</evidence>
<feature type="binding site" evidence="11">
    <location>
        <begin position="113"/>
        <end position="117"/>
    </location>
    <ligand>
        <name>substrate</name>
    </ligand>
</feature>
<dbReference type="CDD" id="cd02598">
    <property type="entry name" value="HAD_BPGM"/>
    <property type="match status" value="1"/>
</dbReference>
<dbReference type="GO" id="GO:0000287">
    <property type="term" value="F:magnesium ion binding"/>
    <property type="evidence" value="ECO:0007669"/>
    <property type="project" value="InterPro"/>
</dbReference>
<keyword evidence="3 12" id="KW-0479">Metal-binding</keyword>
<evidence type="ECO:0000256" key="3">
    <source>
        <dbReference type="ARBA" id="ARBA00022723"/>
    </source>
</evidence>
<dbReference type="EMBL" id="CP007452">
    <property type="protein sequence ID" value="AHM57376.1"/>
    <property type="molecule type" value="Genomic_DNA"/>
</dbReference>
<evidence type="ECO:0000313" key="14">
    <source>
        <dbReference type="EMBL" id="AHM57376.1"/>
    </source>
</evidence>
<dbReference type="GO" id="GO:0005975">
    <property type="term" value="P:carbohydrate metabolic process"/>
    <property type="evidence" value="ECO:0007669"/>
    <property type="project" value="InterPro"/>
</dbReference>
<evidence type="ECO:0000256" key="12">
    <source>
        <dbReference type="PIRSR" id="PIRSR610972-3"/>
    </source>
</evidence>
<feature type="site" description="Important for catalytic activity and assists the phosphoryl transfer reaction to Asp8 by balancing charge and orienting the reacting groups" evidence="13">
    <location>
        <position position="144"/>
    </location>
</feature>
<feature type="binding site" evidence="12">
    <location>
        <position position="169"/>
    </location>
    <ligand>
        <name>Mg(2+)</name>
        <dbReference type="ChEBI" id="CHEBI:18420"/>
    </ligand>
</feature>
<keyword evidence="2" id="KW-0597">Phosphoprotein</keyword>
<dbReference type="InterPro" id="IPR023198">
    <property type="entry name" value="PGP-like_dom2"/>
</dbReference>
<dbReference type="SUPFAM" id="SSF56784">
    <property type="entry name" value="HAD-like"/>
    <property type="match status" value="1"/>
</dbReference>
<dbReference type="RefSeq" id="WP_025436304.1">
    <property type="nucleotide sequence ID" value="NZ_CP007452.1"/>
</dbReference>
<evidence type="ECO:0000256" key="10">
    <source>
        <dbReference type="PIRSR" id="PIRSR610972-1"/>
    </source>
</evidence>
<dbReference type="InterPro" id="IPR051600">
    <property type="entry name" value="Beta-PGM-like"/>
</dbReference>
<keyword evidence="15" id="KW-1185">Reference proteome</keyword>
<gene>
    <name evidence="14" type="primary">yvdM</name>
    <name evidence="14" type="ORF">EAL2_c20950</name>
</gene>
<dbReference type="NCBIfam" id="TIGR01990">
    <property type="entry name" value="bPGM"/>
    <property type="match status" value="1"/>
</dbReference>
<dbReference type="PANTHER" id="PTHR46193">
    <property type="entry name" value="6-PHOSPHOGLUCONATE PHOSPHATASE"/>
    <property type="match status" value="1"/>
</dbReference>
<feature type="binding site" evidence="11">
    <location>
        <position position="51"/>
    </location>
    <ligand>
        <name>substrate</name>
    </ligand>
</feature>
<feature type="binding site" evidence="11">
    <location>
        <begin position="8"/>
        <end position="10"/>
    </location>
    <ligand>
        <name>substrate</name>
    </ligand>
</feature>
<proteinExistence type="inferred from homology"/>
<evidence type="ECO:0000256" key="11">
    <source>
        <dbReference type="PIRSR" id="PIRSR610972-2"/>
    </source>
</evidence>
<evidence type="ECO:0000256" key="4">
    <source>
        <dbReference type="ARBA" id="ARBA00022842"/>
    </source>
</evidence>
<feature type="active site" description="Proton donor/acceptor" evidence="10">
    <location>
        <position position="10"/>
    </location>
</feature>
<dbReference type="PANTHER" id="PTHR46193:SF18">
    <property type="entry name" value="HEXITOL PHOSPHATASE B"/>
    <property type="match status" value="1"/>
</dbReference>
<dbReference type="InterPro" id="IPR010972">
    <property type="entry name" value="Beta-PGM"/>
</dbReference>
<dbReference type="HOGENOM" id="CLU_045011_13_3_9"/>
<organism evidence="14 15">
    <name type="scientific">Peptoclostridium acidaminophilum DSM 3953</name>
    <dbReference type="NCBI Taxonomy" id="1286171"/>
    <lineage>
        <taxon>Bacteria</taxon>
        <taxon>Bacillati</taxon>
        <taxon>Bacillota</taxon>
        <taxon>Clostridia</taxon>
        <taxon>Peptostreptococcales</taxon>
        <taxon>Peptoclostridiaceae</taxon>
        <taxon>Peptoclostridium</taxon>
    </lineage>
</organism>
<keyword evidence="5 14" id="KW-0413">Isomerase</keyword>
<evidence type="ECO:0000256" key="7">
    <source>
        <dbReference type="ARBA" id="ARBA00044926"/>
    </source>
</evidence>
<dbReference type="Gene3D" id="1.10.150.240">
    <property type="entry name" value="Putative phosphatase, domain 2"/>
    <property type="match status" value="1"/>
</dbReference>
<dbReference type="NCBIfam" id="TIGR01509">
    <property type="entry name" value="HAD-SF-IA-v3"/>
    <property type="match status" value="1"/>
</dbReference>
<dbReference type="OrthoDB" id="9797743at2"/>
<dbReference type="Pfam" id="PF00702">
    <property type="entry name" value="Hydrolase"/>
    <property type="match status" value="1"/>
</dbReference>
<dbReference type="STRING" id="1286171.EAL2_c20950"/>
<feature type="binding site" evidence="11">
    <location>
        <position position="144"/>
    </location>
    <ligand>
        <name>substrate</name>
    </ligand>
</feature>
<comment type="cofactor">
    <cofactor evidence="12">
        <name>Mg(2+)</name>
        <dbReference type="ChEBI" id="CHEBI:18420"/>
    </cofactor>
    <text evidence="12">Binds 2 magnesium ions per subunit.</text>
</comment>
<evidence type="ECO:0000313" key="15">
    <source>
        <dbReference type="Proteomes" id="UP000019591"/>
    </source>
</evidence>
<name>W8U944_PEPAC</name>
<evidence type="ECO:0000256" key="2">
    <source>
        <dbReference type="ARBA" id="ARBA00022553"/>
    </source>
</evidence>
<feature type="binding site" evidence="11">
    <location>
        <begin position="43"/>
        <end position="48"/>
    </location>
    <ligand>
        <name>substrate</name>
    </ligand>
</feature>
<accession>W8U944</accession>
<dbReference type="InterPro" id="IPR036412">
    <property type="entry name" value="HAD-like_sf"/>
</dbReference>
<evidence type="ECO:0000256" key="1">
    <source>
        <dbReference type="ARBA" id="ARBA00006171"/>
    </source>
</evidence>
<dbReference type="SFLD" id="SFLDG01135">
    <property type="entry name" value="C1.5.6:_HAD__Beta-PGM__Phospha"/>
    <property type="match status" value="1"/>
</dbReference>
<feature type="binding site" evidence="12">
    <location>
        <position position="10"/>
    </location>
    <ligand>
        <name>Mg(2+)</name>
        <dbReference type="ChEBI" id="CHEBI:18420"/>
    </ligand>
</feature>
<feature type="binding site" evidence="11">
    <location>
        <position position="75"/>
    </location>
    <ligand>
        <name>substrate</name>
    </ligand>
</feature>
<dbReference type="InterPro" id="IPR006439">
    <property type="entry name" value="HAD-SF_hydro_IA"/>
</dbReference>
<dbReference type="SFLD" id="SFLDS00003">
    <property type="entry name" value="Haloacid_Dehalogenase"/>
    <property type="match status" value="1"/>
</dbReference>
<evidence type="ECO:0000256" key="6">
    <source>
        <dbReference type="ARBA" id="ARBA00023277"/>
    </source>
</evidence>
<dbReference type="eggNOG" id="COG0637">
    <property type="taxonomic scope" value="Bacteria"/>
</dbReference>
<feature type="binding site" evidence="12">
    <location>
        <position position="168"/>
    </location>
    <ligand>
        <name>Mg(2+)</name>
        <dbReference type="ChEBI" id="CHEBI:18420"/>
    </ligand>
</feature>
<dbReference type="PRINTS" id="PR00413">
    <property type="entry name" value="HADHALOGNASE"/>
</dbReference>
<comment type="catalytic activity">
    <reaction evidence="7">
        <text>beta-D-glucose 1-phosphate = beta-D-glucose 6-phosphate</text>
        <dbReference type="Rhea" id="RHEA:20113"/>
        <dbReference type="ChEBI" id="CHEBI:57684"/>
        <dbReference type="ChEBI" id="CHEBI:58247"/>
        <dbReference type="EC" id="5.4.2.6"/>
    </reaction>
</comment>
<dbReference type="Gene3D" id="3.40.50.1000">
    <property type="entry name" value="HAD superfamily/HAD-like"/>
    <property type="match status" value="1"/>
</dbReference>
<dbReference type="Proteomes" id="UP000019591">
    <property type="component" value="Chromosome"/>
</dbReference>
<dbReference type="InterPro" id="IPR023214">
    <property type="entry name" value="HAD_sf"/>
</dbReference>
<evidence type="ECO:0000256" key="13">
    <source>
        <dbReference type="PIRSR" id="PIRSR610972-4"/>
    </source>
</evidence>
<sequence length="218" mass="24273">MLRACIFDLDGVIVDTSRYHFLAWKRLMESLGSDLSEEENNCLRGVSRIESLRLLLRMKGMSVTKEQFESLIELKNTWYREYIAGLSEKDILEGALELLRELRNKGLKLGLASSSKNAREVIDRLGIGMYFDAIVDGSMISRAKPDPQIFLLCAGLLCESPSECAVFEDAASGIEAARSAGMVSVGVEAENSLERADMRVRSLLEADIDKLSECVNLR</sequence>
<feature type="site" description="Important for catalytic activity and assists the phosphoryl transfer reaction to Asp8 by balancing charge and orienting the reacting groups" evidence="13">
    <location>
        <position position="113"/>
    </location>
</feature>
<keyword evidence="4 12" id="KW-0460">Magnesium</keyword>
<feature type="binding site" evidence="11">
    <location>
        <position position="24"/>
    </location>
    <ligand>
        <name>substrate</name>
    </ligand>
</feature>
<reference evidence="14 15" key="1">
    <citation type="journal article" date="2014" name="Genome Announc.">
        <title>Complete Genome Sequence of Amino Acid-Utilizing Eubacterium acidaminophilum al-2 (DSM 3953).</title>
        <authorList>
            <person name="Poehlein A."/>
            <person name="Andreesen J.R."/>
            <person name="Daniel R."/>
        </authorList>
    </citation>
    <scope>NUCLEOTIDE SEQUENCE [LARGE SCALE GENOMIC DNA]</scope>
    <source>
        <strain evidence="14 15">DSM 3953</strain>
    </source>
</reference>
<dbReference type="InterPro" id="IPR010976">
    <property type="entry name" value="B-phosphoglucomutase_hydrolase"/>
</dbReference>
<dbReference type="PATRIC" id="fig|1286171.3.peg.2043"/>
<dbReference type="NCBIfam" id="TIGR02009">
    <property type="entry name" value="PGMB-YQAB-SF"/>
    <property type="match status" value="1"/>
</dbReference>
<keyword evidence="6" id="KW-0119">Carbohydrate metabolism</keyword>
<dbReference type="GO" id="GO:0008801">
    <property type="term" value="F:beta-phosphoglucomutase activity"/>
    <property type="evidence" value="ECO:0007669"/>
    <property type="project" value="UniProtKB-EC"/>
</dbReference>
<feature type="binding site" evidence="12">
    <location>
        <position position="8"/>
    </location>
    <ligand>
        <name>Mg(2+)</name>
        <dbReference type="ChEBI" id="CHEBI:18420"/>
    </ligand>
</feature>